<reference evidence="8 9" key="1">
    <citation type="submission" date="2017-02" db="EMBL/GenBank/DDBJ databases">
        <title>The new phylogeny of genus Mycobacterium.</title>
        <authorList>
            <person name="Tortoli E."/>
            <person name="Trovato A."/>
            <person name="Cirillo D.M."/>
        </authorList>
    </citation>
    <scope>NUCLEOTIDE SEQUENCE [LARGE SCALE GENOMIC DNA]</scope>
    <source>
        <strain evidence="8 9">DSM 44338</strain>
    </source>
</reference>
<keyword evidence="4 6" id="KW-1133">Transmembrane helix</keyword>
<dbReference type="GO" id="GO:0005886">
    <property type="term" value="C:plasma membrane"/>
    <property type="evidence" value="ECO:0007669"/>
    <property type="project" value="UniProtKB-SubCell"/>
</dbReference>
<dbReference type="RefSeq" id="WP_083128832.1">
    <property type="nucleotide sequence ID" value="NZ_MVIM01000021.1"/>
</dbReference>
<keyword evidence="9" id="KW-1185">Reference proteome</keyword>
<feature type="transmembrane region" description="Helical" evidence="6">
    <location>
        <begin position="607"/>
        <end position="629"/>
    </location>
</feature>
<feature type="transmembrane region" description="Helical" evidence="6">
    <location>
        <begin position="74"/>
        <end position="101"/>
    </location>
</feature>
<keyword evidence="5 6" id="KW-0472">Membrane</keyword>
<dbReference type="EMBL" id="MVIM01000021">
    <property type="protein sequence ID" value="ORB61655.1"/>
    <property type="molecule type" value="Genomic_DNA"/>
</dbReference>
<sequence length="804" mass="84189">MASEATQNLASPAMIAGGESSYAIVIQRHVGDVVRVALGVVALVISALAARYTNVHVPRLEVDLFRVINDLPSWVSPVLLAVMQLGSIGAVGVAAGAALLARRIGLARDLAAAGVLAYLLARVVKTLVGRARPDVLLDELTLRTLQGGLGFVSGHAAVAAALAAAAGPWLPRPWRRVAWVAAAVVAVARVFVGAHFVLDVFGGAALGWTVAAGLHLLWGAPVHRAEAPAIKRALAAAGLCPIWVTPLSLDARGSRPFLVATENCGECTDLFVKVIGYHERNADLLFKLFRHTVFRNVEDESPFATPKQEAEHESLIALLAQQAGVRTPAIVSVGVAENGDAWLAEARIPGRNLARSMSEPVSDEVLCEVWCQVPLLRAARIAHRDLRLANVLIDEHGKPWIVDFGFGESGASEHRLDADVAELLVSMSLNVGVKRAVATALQIVGPDPLRGAAPLLQPLALASATRKAVRHHPGLLDELRSAVADSTGAELAQREVLLRFRWRTLGWIAATIFATYVLLPQVGHLGHTIAALDEAQWQWLVGTFAMSAATYVAAALVLMGASPRPLAFGRTVNVQLATSFANRLMPYGLGGAAVNERYLERSGLSRATAVAAVAVTVTVGAVLHILELLGVGLWLGQSRVVLASALPSGWGLLIGFVAVMTVLGVAIAVLVRRRDWLADVRKAAGSMADIARQPRRAVLVFSGQLGTNLAYIAALGFAVHAFGGHAPAALVAAVFLGASALGAASPTPSGLGVVEAALVAGLMAGGVASAPAVAGVLAYRLATFWLPAAVGFFSMKSLQRHQLL</sequence>
<dbReference type="PANTHER" id="PTHR39087">
    <property type="entry name" value="UPF0104 MEMBRANE PROTEIN MJ1595"/>
    <property type="match status" value="1"/>
</dbReference>
<gene>
    <name evidence="8" type="ORF">BST47_26455</name>
</gene>
<dbReference type="InterPro" id="IPR036938">
    <property type="entry name" value="PAP2/HPO_sf"/>
</dbReference>
<dbReference type="InterPro" id="IPR011009">
    <property type="entry name" value="Kinase-like_dom_sf"/>
</dbReference>
<feature type="transmembrane region" description="Helical" evidence="6">
    <location>
        <begin position="500"/>
        <end position="519"/>
    </location>
</feature>
<evidence type="ECO:0000256" key="4">
    <source>
        <dbReference type="ARBA" id="ARBA00022989"/>
    </source>
</evidence>
<evidence type="ECO:0000313" key="9">
    <source>
        <dbReference type="Proteomes" id="UP000192411"/>
    </source>
</evidence>
<evidence type="ECO:0000313" key="8">
    <source>
        <dbReference type="EMBL" id="ORB61655.1"/>
    </source>
</evidence>
<dbReference type="SUPFAM" id="SSF56112">
    <property type="entry name" value="Protein kinase-like (PK-like)"/>
    <property type="match status" value="1"/>
</dbReference>
<feature type="transmembrane region" description="Helical" evidence="6">
    <location>
        <begin position="725"/>
        <end position="744"/>
    </location>
</feature>
<protein>
    <recommendedName>
        <fullName evidence="7">Phosphatidic acid phosphatase type 2/haloperoxidase domain-containing protein</fullName>
    </recommendedName>
</protein>
<feature type="transmembrane region" description="Helical" evidence="6">
    <location>
        <begin position="110"/>
        <end position="128"/>
    </location>
</feature>
<name>A0A1X0JGQ7_9MYCO</name>
<feature type="transmembrane region" description="Helical" evidence="6">
    <location>
        <begin position="177"/>
        <end position="198"/>
    </location>
</feature>
<feature type="transmembrane region" description="Helical" evidence="6">
    <location>
        <begin position="697"/>
        <end position="719"/>
    </location>
</feature>
<feature type="transmembrane region" description="Helical" evidence="6">
    <location>
        <begin position="751"/>
        <end position="771"/>
    </location>
</feature>
<keyword evidence="3 6" id="KW-0812">Transmembrane</keyword>
<evidence type="ECO:0000256" key="1">
    <source>
        <dbReference type="ARBA" id="ARBA00004651"/>
    </source>
</evidence>
<evidence type="ECO:0000256" key="5">
    <source>
        <dbReference type="ARBA" id="ARBA00023136"/>
    </source>
</evidence>
<dbReference type="CDD" id="cd01610">
    <property type="entry name" value="PAP2_like"/>
    <property type="match status" value="1"/>
</dbReference>
<accession>A0A1X0JGQ7</accession>
<dbReference type="Gene3D" id="1.20.144.10">
    <property type="entry name" value="Phosphatidic acid phosphatase type 2/haloperoxidase"/>
    <property type="match status" value="1"/>
</dbReference>
<keyword evidence="2" id="KW-1003">Cell membrane</keyword>
<feature type="transmembrane region" description="Helical" evidence="6">
    <location>
        <begin position="539"/>
        <end position="561"/>
    </location>
</feature>
<feature type="transmembrane region" description="Helical" evidence="6">
    <location>
        <begin position="148"/>
        <end position="170"/>
    </location>
</feature>
<evidence type="ECO:0000259" key="7">
    <source>
        <dbReference type="SMART" id="SM00014"/>
    </source>
</evidence>
<dbReference type="AlphaFoldDB" id="A0A1X0JGQ7"/>
<dbReference type="Gene3D" id="1.10.510.10">
    <property type="entry name" value="Transferase(Phosphotransferase) domain 1"/>
    <property type="match status" value="1"/>
</dbReference>
<dbReference type="SUPFAM" id="SSF48317">
    <property type="entry name" value="Acid phosphatase/Vanadium-dependent haloperoxidase"/>
    <property type="match status" value="1"/>
</dbReference>
<feature type="transmembrane region" description="Helical" evidence="6">
    <location>
        <begin position="649"/>
        <end position="671"/>
    </location>
</feature>
<dbReference type="Proteomes" id="UP000192411">
    <property type="component" value="Unassembled WGS sequence"/>
</dbReference>
<comment type="subcellular location">
    <subcellularLocation>
        <location evidence="1">Cell membrane</location>
        <topology evidence="1">Multi-pass membrane protein</topology>
    </subcellularLocation>
</comment>
<feature type="domain" description="Phosphatidic acid phosphatase type 2/haloperoxidase" evidence="7">
    <location>
        <begin position="107"/>
        <end position="215"/>
    </location>
</feature>
<evidence type="ECO:0000256" key="3">
    <source>
        <dbReference type="ARBA" id="ARBA00022692"/>
    </source>
</evidence>
<organism evidence="8 9">
    <name type="scientific">Mycolicibacterium tusciae</name>
    <dbReference type="NCBI Taxonomy" id="75922"/>
    <lineage>
        <taxon>Bacteria</taxon>
        <taxon>Bacillati</taxon>
        <taxon>Actinomycetota</taxon>
        <taxon>Actinomycetes</taxon>
        <taxon>Mycobacteriales</taxon>
        <taxon>Mycobacteriaceae</taxon>
        <taxon>Mycolicibacterium</taxon>
    </lineage>
</organism>
<dbReference type="InterPro" id="IPR000326">
    <property type="entry name" value="PAP2/HPO"/>
</dbReference>
<dbReference type="STRING" id="75922.BST47_26455"/>
<dbReference type="PANTHER" id="PTHR39087:SF2">
    <property type="entry name" value="UPF0104 MEMBRANE PROTEIN MJ1595"/>
    <property type="match status" value="1"/>
</dbReference>
<feature type="transmembrane region" description="Helical" evidence="6">
    <location>
        <begin position="204"/>
        <end position="222"/>
    </location>
</feature>
<evidence type="ECO:0000256" key="2">
    <source>
        <dbReference type="ARBA" id="ARBA00022475"/>
    </source>
</evidence>
<feature type="transmembrane region" description="Helical" evidence="6">
    <location>
        <begin position="33"/>
        <end position="54"/>
    </location>
</feature>
<dbReference type="Pfam" id="PF01569">
    <property type="entry name" value="PAP2"/>
    <property type="match status" value="1"/>
</dbReference>
<dbReference type="OrthoDB" id="5242664at2"/>
<evidence type="ECO:0000256" key="6">
    <source>
        <dbReference type="SAM" id="Phobius"/>
    </source>
</evidence>
<dbReference type="InterPro" id="IPR022791">
    <property type="entry name" value="L-PG_synthase/AglD"/>
</dbReference>
<comment type="caution">
    <text evidence="8">The sequence shown here is derived from an EMBL/GenBank/DDBJ whole genome shotgun (WGS) entry which is preliminary data.</text>
</comment>
<proteinExistence type="predicted"/>
<dbReference type="Pfam" id="PF03706">
    <property type="entry name" value="LPG_synthase_TM"/>
    <property type="match status" value="1"/>
</dbReference>
<dbReference type="NCBIfam" id="TIGR00374">
    <property type="entry name" value="flippase-like domain"/>
    <property type="match status" value="1"/>
</dbReference>
<dbReference type="SMART" id="SM00014">
    <property type="entry name" value="acidPPc"/>
    <property type="match status" value="1"/>
</dbReference>